<keyword evidence="2" id="KW-0378">Hydrolase</keyword>
<comment type="caution">
    <text evidence="4">The sequence shown here is derived from an EMBL/GenBank/DDBJ whole genome shotgun (WGS) entry which is preliminary data.</text>
</comment>
<dbReference type="PROSITE" id="PS51462">
    <property type="entry name" value="NUDIX"/>
    <property type="match status" value="1"/>
</dbReference>
<dbReference type="InterPro" id="IPR015797">
    <property type="entry name" value="NUDIX_hydrolase-like_dom_sf"/>
</dbReference>
<dbReference type="AlphaFoldDB" id="A0A1F8CTA8"/>
<proteinExistence type="predicted"/>
<dbReference type="STRING" id="1802538.A2382_03640"/>
<feature type="domain" description="Nudix hydrolase" evidence="3">
    <location>
        <begin position="28"/>
        <end position="153"/>
    </location>
</feature>
<dbReference type="SUPFAM" id="SSF55811">
    <property type="entry name" value="Nudix"/>
    <property type="match status" value="1"/>
</dbReference>
<organism evidence="4 5">
    <name type="scientific">Candidatus Woesebacteria bacterium RIFOXYB1_FULL_38_16</name>
    <dbReference type="NCBI Taxonomy" id="1802538"/>
    <lineage>
        <taxon>Bacteria</taxon>
        <taxon>Candidatus Woeseibacteriota</taxon>
    </lineage>
</organism>
<dbReference type="InterPro" id="IPR020084">
    <property type="entry name" value="NUDIX_hydrolase_CS"/>
</dbReference>
<dbReference type="PROSITE" id="PS00893">
    <property type="entry name" value="NUDIX_BOX"/>
    <property type="match status" value="1"/>
</dbReference>
<gene>
    <name evidence="4" type="ORF">A2382_03640</name>
</gene>
<dbReference type="EMBL" id="MGHY01000023">
    <property type="protein sequence ID" value="OGM78978.1"/>
    <property type="molecule type" value="Genomic_DNA"/>
</dbReference>
<evidence type="ECO:0000313" key="5">
    <source>
        <dbReference type="Proteomes" id="UP000178999"/>
    </source>
</evidence>
<evidence type="ECO:0000256" key="2">
    <source>
        <dbReference type="ARBA" id="ARBA00022801"/>
    </source>
</evidence>
<dbReference type="Proteomes" id="UP000178999">
    <property type="component" value="Unassembled WGS sequence"/>
</dbReference>
<dbReference type="Gene3D" id="3.90.79.10">
    <property type="entry name" value="Nucleoside Triphosphate Pyrophosphohydrolase"/>
    <property type="match status" value="1"/>
</dbReference>
<reference evidence="4 5" key="1">
    <citation type="journal article" date="2016" name="Nat. Commun.">
        <title>Thousands of microbial genomes shed light on interconnected biogeochemical processes in an aquifer system.</title>
        <authorList>
            <person name="Anantharaman K."/>
            <person name="Brown C.T."/>
            <person name="Hug L.A."/>
            <person name="Sharon I."/>
            <person name="Castelle C.J."/>
            <person name="Probst A.J."/>
            <person name="Thomas B.C."/>
            <person name="Singh A."/>
            <person name="Wilkins M.J."/>
            <person name="Karaoz U."/>
            <person name="Brodie E.L."/>
            <person name="Williams K.H."/>
            <person name="Hubbard S.S."/>
            <person name="Banfield J.F."/>
        </authorList>
    </citation>
    <scope>NUCLEOTIDE SEQUENCE [LARGE SCALE GENOMIC DNA]</scope>
</reference>
<protein>
    <recommendedName>
        <fullName evidence="3">Nudix hydrolase domain-containing protein</fullName>
    </recommendedName>
</protein>
<sequence>MTLLAALWKKLGLSKNIQLKIMGFVQDKFLVGVTGIIFNDKNEVLLCKHTYRGNSWSLPGGYLKGKEHPREGLEREIEEETGFIVSVDERVKIRTDRETARLDITYAGVFIGGEFKPSKEVSRARFFAFEKLPILRKDQLIFIEMVLRKRKNKLEVKHNFFV</sequence>
<comment type="cofactor">
    <cofactor evidence="1">
        <name>Mg(2+)</name>
        <dbReference type="ChEBI" id="CHEBI:18420"/>
    </cofactor>
</comment>
<dbReference type="Pfam" id="PF00293">
    <property type="entry name" value="NUDIX"/>
    <property type="match status" value="1"/>
</dbReference>
<dbReference type="GO" id="GO:0016787">
    <property type="term" value="F:hydrolase activity"/>
    <property type="evidence" value="ECO:0007669"/>
    <property type="project" value="UniProtKB-KW"/>
</dbReference>
<evidence type="ECO:0000256" key="1">
    <source>
        <dbReference type="ARBA" id="ARBA00001946"/>
    </source>
</evidence>
<evidence type="ECO:0000313" key="4">
    <source>
        <dbReference type="EMBL" id="OGM78978.1"/>
    </source>
</evidence>
<dbReference type="PANTHER" id="PTHR43046">
    <property type="entry name" value="GDP-MANNOSE MANNOSYL HYDROLASE"/>
    <property type="match status" value="1"/>
</dbReference>
<dbReference type="InterPro" id="IPR000086">
    <property type="entry name" value="NUDIX_hydrolase_dom"/>
</dbReference>
<dbReference type="PANTHER" id="PTHR43046:SF16">
    <property type="entry name" value="ADP-RIBOSE PYROPHOSPHATASE YJHB-RELATED"/>
    <property type="match status" value="1"/>
</dbReference>
<name>A0A1F8CTA8_9BACT</name>
<accession>A0A1F8CTA8</accession>
<evidence type="ECO:0000259" key="3">
    <source>
        <dbReference type="PROSITE" id="PS51462"/>
    </source>
</evidence>